<gene>
    <name evidence="10 12" type="primary">tmk</name>
    <name evidence="12" type="ORF">NQG31_09840</name>
</gene>
<feature type="binding site" evidence="10">
    <location>
        <begin position="10"/>
        <end position="17"/>
    </location>
    <ligand>
        <name>ATP</name>
        <dbReference type="ChEBI" id="CHEBI:30616"/>
    </ligand>
</feature>
<reference evidence="12 13" key="1">
    <citation type="submission" date="2022-07" db="EMBL/GenBank/DDBJ databases">
        <title>Genomic and pangenome structural analysis of the polyextremophile Exiguobacterium.</title>
        <authorList>
            <person name="Shen L."/>
        </authorList>
    </citation>
    <scope>NUCLEOTIDE SEQUENCE [LARGE SCALE GENOMIC DNA]</scope>
    <source>
        <strain evidence="12 13">12_1</strain>
    </source>
</reference>
<name>A0ABT2L1N5_9BACL</name>
<evidence type="ECO:0000256" key="5">
    <source>
        <dbReference type="ARBA" id="ARBA00022727"/>
    </source>
</evidence>
<comment type="catalytic activity">
    <reaction evidence="9 10">
        <text>dTMP + ATP = dTDP + ADP</text>
        <dbReference type="Rhea" id="RHEA:13517"/>
        <dbReference type="ChEBI" id="CHEBI:30616"/>
        <dbReference type="ChEBI" id="CHEBI:58369"/>
        <dbReference type="ChEBI" id="CHEBI:63528"/>
        <dbReference type="ChEBI" id="CHEBI:456216"/>
        <dbReference type="EC" id="2.7.4.9"/>
    </reaction>
</comment>
<evidence type="ECO:0000256" key="4">
    <source>
        <dbReference type="ARBA" id="ARBA00022679"/>
    </source>
</evidence>
<dbReference type="GO" id="GO:0004798">
    <property type="term" value="F:dTMP kinase activity"/>
    <property type="evidence" value="ECO:0007669"/>
    <property type="project" value="UniProtKB-EC"/>
</dbReference>
<keyword evidence="6 10" id="KW-0547">Nucleotide-binding</keyword>
<dbReference type="InterPro" id="IPR039430">
    <property type="entry name" value="Thymidylate_kin-like_dom"/>
</dbReference>
<evidence type="ECO:0000313" key="13">
    <source>
        <dbReference type="Proteomes" id="UP001206821"/>
    </source>
</evidence>
<sequence>MNGMFITVEGPDGSGKTTQLKLLEQALSAQGYEVVTTREPGGTKVGNSIREILLSPEHDEMTARVEMMLYAASRAQNVEQVIRPALSRGAIVVCDRFIDASVAYQGFGLGYDLEHVLSLNEWATGGLTPDLTFLFDLTPSEASNRMRERGQLDRIESRDEAFHQRVYDGFQTLLAQHPDRMVRIDANETIESIQDEVLDITCERLNEKGVNKA</sequence>
<protein>
    <recommendedName>
        <fullName evidence="3 10">Thymidylate kinase</fullName>
        <ecNumber evidence="2 10">2.7.4.9</ecNumber>
    </recommendedName>
    <alternativeName>
        <fullName evidence="10">dTMP kinase</fullName>
    </alternativeName>
</protein>
<keyword evidence="7 10" id="KW-0418">Kinase</keyword>
<dbReference type="HAMAP" id="MF_00165">
    <property type="entry name" value="Thymidylate_kinase"/>
    <property type="match status" value="1"/>
</dbReference>
<dbReference type="Gene3D" id="3.40.50.300">
    <property type="entry name" value="P-loop containing nucleotide triphosphate hydrolases"/>
    <property type="match status" value="1"/>
</dbReference>
<keyword evidence="8 10" id="KW-0067">ATP-binding</keyword>
<dbReference type="RefSeq" id="WP_051690338.1">
    <property type="nucleotide sequence ID" value="NZ_JANIEK010000038.1"/>
</dbReference>
<comment type="function">
    <text evidence="10">Phosphorylation of dTMP to form dTDP in both de novo and salvage pathways of dTTP synthesis.</text>
</comment>
<evidence type="ECO:0000256" key="7">
    <source>
        <dbReference type="ARBA" id="ARBA00022777"/>
    </source>
</evidence>
<keyword evidence="4 10" id="KW-0808">Transferase</keyword>
<dbReference type="InterPro" id="IPR018094">
    <property type="entry name" value="Thymidylate_kinase"/>
</dbReference>
<keyword evidence="13" id="KW-1185">Reference proteome</keyword>
<evidence type="ECO:0000313" key="12">
    <source>
        <dbReference type="EMBL" id="MCT4795850.1"/>
    </source>
</evidence>
<evidence type="ECO:0000256" key="1">
    <source>
        <dbReference type="ARBA" id="ARBA00009776"/>
    </source>
</evidence>
<comment type="similarity">
    <text evidence="1 10">Belongs to the thymidylate kinase family.</text>
</comment>
<evidence type="ECO:0000259" key="11">
    <source>
        <dbReference type="Pfam" id="PF02223"/>
    </source>
</evidence>
<dbReference type="Proteomes" id="UP001206821">
    <property type="component" value="Unassembled WGS sequence"/>
</dbReference>
<organism evidence="12 13">
    <name type="scientific">Exiguobacterium alkaliphilum</name>
    <dbReference type="NCBI Taxonomy" id="1428684"/>
    <lineage>
        <taxon>Bacteria</taxon>
        <taxon>Bacillati</taxon>
        <taxon>Bacillota</taxon>
        <taxon>Bacilli</taxon>
        <taxon>Bacillales</taxon>
        <taxon>Bacillales Family XII. Incertae Sedis</taxon>
        <taxon>Exiguobacterium</taxon>
    </lineage>
</organism>
<proteinExistence type="inferred from homology"/>
<comment type="caution">
    <text evidence="12">The sequence shown here is derived from an EMBL/GenBank/DDBJ whole genome shotgun (WGS) entry which is preliminary data.</text>
</comment>
<dbReference type="Pfam" id="PF02223">
    <property type="entry name" value="Thymidylate_kin"/>
    <property type="match status" value="1"/>
</dbReference>
<evidence type="ECO:0000256" key="6">
    <source>
        <dbReference type="ARBA" id="ARBA00022741"/>
    </source>
</evidence>
<evidence type="ECO:0000256" key="2">
    <source>
        <dbReference type="ARBA" id="ARBA00012980"/>
    </source>
</evidence>
<feature type="domain" description="Thymidylate kinase-like" evidence="11">
    <location>
        <begin position="8"/>
        <end position="197"/>
    </location>
</feature>
<dbReference type="PANTHER" id="PTHR10344">
    <property type="entry name" value="THYMIDYLATE KINASE"/>
    <property type="match status" value="1"/>
</dbReference>
<keyword evidence="5 10" id="KW-0545">Nucleotide biosynthesis</keyword>
<dbReference type="NCBIfam" id="TIGR00041">
    <property type="entry name" value="DTMP_kinase"/>
    <property type="match status" value="1"/>
</dbReference>
<evidence type="ECO:0000256" key="3">
    <source>
        <dbReference type="ARBA" id="ARBA00017144"/>
    </source>
</evidence>
<dbReference type="EC" id="2.7.4.9" evidence="2 10"/>
<dbReference type="PANTHER" id="PTHR10344:SF4">
    <property type="entry name" value="UMP-CMP KINASE 2, MITOCHONDRIAL"/>
    <property type="match status" value="1"/>
</dbReference>
<evidence type="ECO:0000256" key="9">
    <source>
        <dbReference type="ARBA" id="ARBA00048743"/>
    </source>
</evidence>
<dbReference type="EMBL" id="JANIEK010000038">
    <property type="protein sequence ID" value="MCT4795850.1"/>
    <property type="molecule type" value="Genomic_DNA"/>
</dbReference>
<dbReference type="CDD" id="cd01672">
    <property type="entry name" value="TMPK"/>
    <property type="match status" value="1"/>
</dbReference>
<evidence type="ECO:0000256" key="10">
    <source>
        <dbReference type="HAMAP-Rule" id="MF_00165"/>
    </source>
</evidence>
<dbReference type="InterPro" id="IPR027417">
    <property type="entry name" value="P-loop_NTPase"/>
</dbReference>
<accession>A0ABT2L1N5</accession>
<evidence type="ECO:0000256" key="8">
    <source>
        <dbReference type="ARBA" id="ARBA00022840"/>
    </source>
</evidence>
<dbReference type="SUPFAM" id="SSF52540">
    <property type="entry name" value="P-loop containing nucleoside triphosphate hydrolases"/>
    <property type="match status" value="1"/>
</dbReference>